<name>A0A2L2SW98_9HYPO</name>
<keyword evidence="4" id="KW-1185">Reference proteome</keyword>
<accession>A0A2L2SW98</accession>
<feature type="transmembrane region" description="Helical" evidence="1">
    <location>
        <begin position="539"/>
        <end position="557"/>
    </location>
</feature>
<organism evidence="3 4">
    <name type="scientific">Fusarium venenatum</name>
    <dbReference type="NCBI Taxonomy" id="56646"/>
    <lineage>
        <taxon>Eukaryota</taxon>
        <taxon>Fungi</taxon>
        <taxon>Dikarya</taxon>
        <taxon>Ascomycota</taxon>
        <taxon>Pezizomycotina</taxon>
        <taxon>Sordariomycetes</taxon>
        <taxon>Hypocreomycetidae</taxon>
        <taxon>Hypocreales</taxon>
        <taxon>Nectriaceae</taxon>
        <taxon>Fusarium</taxon>
    </lineage>
</organism>
<dbReference type="SUPFAM" id="SSF56219">
    <property type="entry name" value="DNase I-like"/>
    <property type="match status" value="1"/>
</dbReference>
<dbReference type="SMART" id="SM00128">
    <property type="entry name" value="IPPc"/>
    <property type="match status" value="1"/>
</dbReference>
<dbReference type="InterPro" id="IPR036691">
    <property type="entry name" value="Endo/exonu/phosph_ase_sf"/>
</dbReference>
<dbReference type="AlphaFoldDB" id="A0A2L2SW98"/>
<proteinExistence type="predicted"/>
<evidence type="ECO:0000256" key="1">
    <source>
        <dbReference type="SAM" id="Phobius"/>
    </source>
</evidence>
<dbReference type="Gene3D" id="3.60.10.10">
    <property type="entry name" value="Endonuclease/exonuclease/phosphatase"/>
    <property type="match status" value="1"/>
</dbReference>
<dbReference type="STRING" id="56646.A0A2L2SW98"/>
<protein>
    <recommendedName>
        <fullName evidence="2">Inositol polyphosphate-related phosphatase domain-containing protein</fullName>
    </recommendedName>
</protein>
<dbReference type="InterPro" id="IPR046985">
    <property type="entry name" value="IP5"/>
</dbReference>
<dbReference type="GO" id="GO:0004439">
    <property type="term" value="F:phosphatidylinositol-4,5-bisphosphate 5-phosphatase activity"/>
    <property type="evidence" value="ECO:0007669"/>
    <property type="project" value="TreeGrafter"/>
</dbReference>
<dbReference type="EMBL" id="LN649230">
    <property type="protein sequence ID" value="CEI60938.1"/>
    <property type="molecule type" value="Genomic_DNA"/>
</dbReference>
<dbReference type="GO" id="GO:0046856">
    <property type="term" value="P:phosphatidylinositol dephosphorylation"/>
    <property type="evidence" value="ECO:0007669"/>
    <property type="project" value="InterPro"/>
</dbReference>
<dbReference type="PANTHER" id="PTHR11200:SF286">
    <property type="entry name" value="5-PHOSPHATASE, PUTATIVE (AFU_ORTHOLOGUE AFUA_5G07600)-RELATED"/>
    <property type="match status" value="1"/>
</dbReference>
<feature type="domain" description="Inositol polyphosphate-related phosphatase" evidence="2">
    <location>
        <begin position="84"/>
        <end position="485"/>
    </location>
</feature>
<evidence type="ECO:0000313" key="3">
    <source>
        <dbReference type="EMBL" id="CEI60938.1"/>
    </source>
</evidence>
<dbReference type="Proteomes" id="UP000245910">
    <property type="component" value="Chromosome II"/>
</dbReference>
<sequence length="560" mass="62242">MVSKRDWLDPFSFLSPAWGVPLFHFVLTISSRSDGSSDFNLAVVMTASTLAAASTPKSTSVASTSQSKLSNSSTSTAMTPLSVPSVDLLYLTFNCAKNLLDVPVFSAHLQTAFRQNATDLPQVVVLSLQEVAPLAYSFIGGYFLKQYISRYEQAINIAAQHVLDNILSQESDTIAVTPTTRPAKPYTLVRGNNVGYTAILLFARDASRLKNIQEAEVGFGAAEMGNKGAVGLRMLYEGDGGSSELTFVATHLAAMEWNLPRRNANWAAIMRGMAFGNPEVVVNSYKTSVTPSPASTPPAEDQPERVRLLDAEHDEQHSRLQQQLHSISVFKPTSHLFVAGDLNYRISTTSPPPSAAFPSLDPESENYYPDFFRLDQLTRERNAGRTLHGLSEHEVRFPPTYKYDVLPQKPGTQEPELDVPWKFAVHRYPGWTDRVLFLDVPSWLKKGDDKNPKINVRAYDCLPVLRMSDHRPVFLRADVPLVAPSEMAPPSNVDHDMSKDPRARLPVEIDPEAWERRAAARRKEVMAGWSMYLWSTKEGACILATILAFGAGVYWLYRLF</sequence>
<keyword evidence="1" id="KW-0472">Membrane</keyword>
<reference evidence="4" key="1">
    <citation type="submission" date="2014-10" db="EMBL/GenBank/DDBJ databases">
        <authorList>
            <person name="King R."/>
        </authorList>
    </citation>
    <scope>NUCLEOTIDE SEQUENCE [LARGE SCALE GENOMIC DNA]</scope>
    <source>
        <strain evidence="4">A3/5</strain>
    </source>
</reference>
<keyword evidence="1" id="KW-1133">Transmembrane helix</keyword>
<dbReference type="InterPro" id="IPR000300">
    <property type="entry name" value="IPPc"/>
</dbReference>
<keyword evidence="1" id="KW-0812">Transmembrane</keyword>
<evidence type="ECO:0000259" key="2">
    <source>
        <dbReference type="SMART" id="SM00128"/>
    </source>
</evidence>
<evidence type="ECO:0000313" key="4">
    <source>
        <dbReference type="Proteomes" id="UP000245910"/>
    </source>
</evidence>
<dbReference type="PANTHER" id="PTHR11200">
    <property type="entry name" value="INOSITOL 5-PHOSPHATASE"/>
    <property type="match status" value="1"/>
</dbReference>
<dbReference type="Pfam" id="PF22669">
    <property type="entry name" value="Exo_endo_phos2"/>
    <property type="match status" value="1"/>
</dbReference>